<dbReference type="AlphaFoldDB" id="H2J3S6"/>
<gene>
    <name evidence="2" type="ordered locus">Marpi_1423</name>
</gene>
<name>H2J3S6_MARPK</name>
<evidence type="ECO:0000313" key="3">
    <source>
        <dbReference type="Proteomes" id="UP000007161"/>
    </source>
</evidence>
<evidence type="ECO:0000313" key="2">
    <source>
        <dbReference type="EMBL" id="AEX85818.1"/>
    </source>
</evidence>
<dbReference type="STRING" id="443254.Marpi_1423"/>
<dbReference type="KEGG" id="mpz:Marpi_1423"/>
<feature type="signal peptide" evidence="1">
    <location>
        <begin position="1"/>
        <end position="23"/>
    </location>
</feature>
<dbReference type="EMBL" id="CP003257">
    <property type="protein sequence ID" value="AEX85818.1"/>
    <property type="molecule type" value="Genomic_DNA"/>
</dbReference>
<protein>
    <submittedName>
        <fullName evidence="2">Uncharacterized protein</fullName>
    </submittedName>
</protein>
<keyword evidence="1" id="KW-0732">Signal</keyword>
<dbReference type="Proteomes" id="UP000007161">
    <property type="component" value="Chromosome"/>
</dbReference>
<proteinExistence type="predicted"/>
<evidence type="ECO:0000256" key="1">
    <source>
        <dbReference type="SAM" id="SignalP"/>
    </source>
</evidence>
<keyword evidence="3" id="KW-1185">Reference proteome</keyword>
<dbReference type="RefSeq" id="WP_014296889.1">
    <property type="nucleotide sequence ID" value="NC_016751.1"/>
</dbReference>
<reference evidence="3" key="2">
    <citation type="submission" date="2012-01" db="EMBL/GenBank/DDBJ databases">
        <title>Complete sequence of chromosome of Marinitoga piezophila KA3.</title>
        <authorList>
            <person name="Lucas S."/>
            <person name="Han J."/>
            <person name="Lapidus A."/>
            <person name="Cheng J.-F."/>
            <person name="Goodwin L."/>
            <person name="Pitluck S."/>
            <person name="Peters L."/>
            <person name="Mikhailova N."/>
            <person name="Teshima H."/>
            <person name="Detter J.C."/>
            <person name="Han C."/>
            <person name="Tapia R."/>
            <person name="Land M."/>
            <person name="Hauser L."/>
            <person name="Kyrpides N."/>
            <person name="Ivanova N."/>
            <person name="Pagani I."/>
            <person name="Jebbar M."/>
            <person name="Vannier P."/>
            <person name="Oger P."/>
            <person name="Cario A."/>
            <person name="Bartlett D."/>
            <person name="Noll K.M."/>
            <person name="Woyke T."/>
        </authorList>
    </citation>
    <scope>NUCLEOTIDE SEQUENCE [LARGE SCALE GENOMIC DNA]</scope>
    <source>
        <strain evidence="3">DSM 14283 / JCM 11233 / KA3</strain>
    </source>
</reference>
<sequence>MKKLLLILLVGMMMILSSCGPLAFLNPFGGKKNNVSTTSQTKNLSRAEAFWDQQKIFVDNSTNYLLKAAVIPGTEGKKILEIYDESISENPRVEIEIPSVFTDFNIDYILRISAGNYYLIGNFSISIGKSSGKIWKIVLLKNANTNPILRIPDAEAENINLKINVLTSRNEKFPGSWQPIQMDNTGWLYFINTANAGLYAFDYETGDYYRLVDKENKTLDKFSANDYYQIINNFIVYSSGNKIYVGKLGVTATLEEGQKIKTVTGVKELYDLSNKVSYPIAMSNSGYIVYLDNTENISKLKYLNLNASSSKPTELKLFTDIEQNSDVKLGGSVKLTNKDVAIKINNIESAIYSDGKTYILFSDLTIKYKVQIILDYKVQIPLDDQNEASYYAVLVVPHNRDNYPLFTKKVIYLFEKPQNENNGVKKILNKHFFAIVPADPHKTLEDGSYIKRFDLTSSTEYKIEFKKVQEEQVKDAADINLIIKGNKMQVRLMTPVNLDFEKLKNLAVRNNIPYKFKTINSKFADDFGIYMYFEGTDLENKPIYGILDLTKINNEKMEVIRVLNNVDVESLKREAVKNMITK</sequence>
<reference evidence="2 3" key="1">
    <citation type="journal article" date="2012" name="J. Bacteriol.">
        <title>Complete Genome Sequence of the Thermophilic, Piezophilic, Heterotrophic Bacterium Marinitoga piezophila KA3.</title>
        <authorList>
            <person name="Lucas S."/>
            <person name="Han J."/>
            <person name="Lapidus A."/>
            <person name="Cheng J.F."/>
            <person name="Goodwin L.A."/>
            <person name="Pitluck S."/>
            <person name="Peters L."/>
            <person name="Mikhailova N."/>
            <person name="Teshima H."/>
            <person name="Detter J.C."/>
            <person name="Han C."/>
            <person name="Tapia R."/>
            <person name="Land M."/>
            <person name="Hauser L."/>
            <person name="Kyrpides N.C."/>
            <person name="Ivanova N."/>
            <person name="Pagani I."/>
            <person name="Vannier P."/>
            <person name="Oger P."/>
            <person name="Bartlett D.H."/>
            <person name="Noll K.M."/>
            <person name="Woyke T."/>
            <person name="Jebbar M."/>
        </authorList>
    </citation>
    <scope>NUCLEOTIDE SEQUENCE [LARGE SCALE GENOMIC DNA]</scope>
    <source>
        <strain evidence="3">DSM 14283 / JCM 11233 / KA3</strain>
    </source>
</reference>
<dbReference type="HOGENOM" id="CLU_468344_0_0_0"/>
<accession>H2J3S6</accession>
<feature type="chain" id="PRO_5003562515" evidence="1">
    <location>
        <begin position="24"/>
        <end position="582"/>
    </location>
</feature>
<organism evidence="2 3">
    <name type="scientific">Marinitoga piezophila (strain DSM 14283 / JCM 11233 / KA3)</name>
    <dbReference type="NCBI Taxonomy" id="443254"/>
    <lineage>
        <taxon>Bacteria</taxon>
        <taxon>Thermotogati</taxon>
        <taxon>Thermotogota</taxon>
        <taxon>Thermotogae</taxon>
        <taxon>Petrotogales</taxon>
        <taxon>Petrotogaceae</taxon>
        <taxon>Marinitoga</taxon>
    </lineage>
</organism>
<dbReference type="PROSITE" id="PS51257">
    <property type="entry name" value="PROKAR_LIPOPROTEIN"/>
    <property type="match status" value="1"/>
</dbReference>